<evidence type="ECO:0000256" key="3">
    <source>
        <dbReference type="ARBA" id="ARBA00011973"/>
    </source>
</evidence>
<dbReference type="InterPro" id="IPR029065">
    <property type="entry name" value="Enolase_C-like"/>
</dbReference>
<comment type="caution">
    <text evidence="5">The sequence shown here is derived from an EMBL/GenBank/DDBJ whole genome shotgun (WGS) entry which is preliminary data.</text>
</comment>
<reference evidence="5 6" key="1">
    <citation type="submission" date="2024-06" db="EMBL/GenBank/DDBJ databases">
        <title>The Natural Products Discovery Center: Release of the First 8490 Sequenced Strains for Exploring Actinobacteria Biosynthetic Diversity.</title>
        <authorList>
            <person name="Kalkreuter E."/>
            <person name="Kautsar S.A."/>
            <person name="Yang D."/>
            <person name="Bader C.D."/>
            <person name="Teijaro C.N."/>
            <person name="Fluegel L."/>
            <person name="Davis C.M."/>
            <person name="Simpson J.R."/>
            <person name="Lauterbach L."/>
            <person name="Steele A.D."/>
            <person name="Gui C."/>
            <person name="Meng S."/>
            <person name="Li G."/>
            <person name="Viehrig K."/>
            <person name="Ye F."/>
            <person name="Su P."/>
            <person name="Kiefer A.F."/>
            <person name="Nichols A."/>
            <person name="Cepeda A.J."/>
            <person name="Yan W."/>
            <person name="Fan B."/>
            <person name="Jiang Y."/>
            <person name="Adhikari A."/>
            <person name="Zheng C.-J."/>
            <person name="Schuster L."/>
            <person name="Cowan T.M."/>
            <person name="Smanski M.J."/>
            <person name="Chevrette M.G."/>
            <person name="De Carvalho L.P.S."/>
            <person name="Shen B."/>
        </authorList>
    </citation>
    <scope>NUCLEOTIDE SEQUENCE [LARGE SCALE GENOMIC DNA]</scope>
    <source>
        <strain evidence="5 6">NPDC045974</strain>
    </source>
</reference>
<dbReference type="PANTHER" id="PTHR48080">
    <property type="entry name" value="D-GALACTONATE DEHYDRATASE-RELATED"/>
    <property type="match status" value="1"/>
</dbReference>
<evidence type="ECO:0000256" key="2">
    <source>
        <dbReference type="ARBA" id="ARBA00005183"/>
    </source>
</evidence>
<dbReference type="PANTHER" id="PTHR48080:SF4">
    <property type="entry name" value="GLUCARATE DEHYDRATASE"/>
    <property type="match status" value="1"/>
</dbReference>
<dbReference type="Proteomes" id="UP001551329">
    <property type="component" value="Unassembled WGS sequence"/>
</dbReference>
<dbReference type="SUPFAM" id="SSF54826">
    <property type="entry name" value="Enolase N-terminal domain-like"/>
    <property type="match status" value="1"/>
</dbReference>
<dbReference type="InterPro" id="IPR029017">
    <property type="entry name" value="Enolase-like_N"/>
</dbReference>
<organism evidence="5 6">
    <name type="scientific">Streptomyces narbonensis</name>
    <dbReference type="NCBI Taxonomy" id="67333"/>
    <lineage>
        <taxon>Bacteria</taxon>
        <taxon>Bacillati</taxon>
        <taxon>Actinomycetota</taxon>
        <taxon>Actinomycetes</taxon>
        <taxon>Kitasatosporales</taxon>
        <taxon>Streptomycetaceae</taxon>
        <taxon>Streptomyces</taxon>
    </lineage>
</organism>
<dbReference type="InterPro" id="IPR013342">
    <property type="entry name" value="Mandelate_racemase_C"/>
</dbReference>
<dbReference type="SUPFAM" id="SSF51604">
    <property type="entry name" value="Enolase C-terminal domain-like"/>
    <property type="match status" value="1"/>
</dbReference>
<gene>
    <name evidence="5" type="ORF">AB0A88_31010</name>
</gene>
<feature type="domain" description="Mandelate racemase/muconate lactonizing enzyme C-terminal" evidence="4">
    <location>
        <begin position="177"/>
        <end position="271"/>
    </location>
</feature>
<dbReference type="SFLD" id="SFLDG00055">
    <property type="entry name" value="glucarate_dehydratase"/>
    <property type="match status" value="1"/>
</dbReference>
<dbReference type="SMART" id="SM00922">
    <property type="entry name" value="MR_MLE"/>
    <property type="match status" value="1"/>
</dbReference>
<dbReference type="InterPro" id="IPR013341">
    <property type="entry name" value="Mandelate_racemase_N_dom"/>
</dbReference>
<dbReference type="InterPro" id="IPR034593">
    <property type="entry name" value="DgoD-like"/>
</dbReference>
<dbReference type="Pfam" id="PF13378">
    <property type="entry name" value="MR_MLE_C"/>
    <property type="match status" value="1"/>
</dbReference>
<dbReference type="Gene3D" id="3.30.390.10">
    <property type="entry name" value="Enolase-like, N-terminal domain"/>
    <property type="match status" value="1"/>
</dbReference>
<sequence>MDALKLLVDEVRLTPILISDPPLLNVQGVHQPYTPRLVVEVVTRGGVSGLGETYGDGVYLDLARPLAEALPGHAVTDVNALFALAASVDPALPLAAEGVDAAGLRGVRTADKLRLSVVSAFETACLDALGKTLGLPVHALLGGKVRDSVEYSAYLFHRWAAHPGAGPTDDWGAALDPAGVVAQARRFDRLHGFRSFKLKGGVFEPEREIAAIRALAEAFPGRPLRLDPNGAWSVETSLAVARELKDVLEYLEDPASGTDAMAEIASRTDVPLATNMCVTTFEEVPEAFAKGAVRIVLCDHHYWGGLHRTRELAALCRTYGVGLSMHSNTHLGISLAAMTQVAATVPGLHHACDTHYPWQTEDVVTTRPVFRAGRLTVSDAPGLGVELDRPALAALHRRWLDDDGTLRDRDDAAAMRAADPGWRPRTW</sequence>
<evidence type="ECO:0000313" key="6">
    <source>
        <dbReference type="Proteomes" id="UP001551329"/>
    </source>
</evidence>
<keyword evidence="6" id="KW-1185">Reference proteome</keyword>
<evidence type="ECO:0000256" key="1">
    <source>
        <dbReference type="ARBA" id="ARBA00001426"/>
    </source>
</evidence>
<dbReference type="Pfam" id="PF02746">
    <property type="entry name" value="MR_MLE_N"/>
    <property type="match status" value="1"/>
</dbReference>
<proteinExistence type="predicted"/>
<protein>
    <recommendedName>
        <fullName evidence="3">glucarate dehydratase</fullName>
        <ecNumber evidence="3">4.2.1.40</ecNumber>
    </recommendedName>
</protein>
<dbReference type="EC" id="4.2.1.40" evidence="3"/>
<evidence type="ECO:0000313" key="5">
    <source>
        <dbReference type="EMBL" id="MEU7074529.1"/>
    </source>
</evidence>
<dbReference type="InterPro" id="IPR036849">
    <property type="entry name" value="Enolase-like_C_sf"/>
</dbReference>
<comment type="pathway">
    <text evidence="2">Carbohydrate acid metabolism; D-glucarate degradation; 2,5-dioxopentanoate from D-glucarate: step 1/2.</text>
</comment>
<dbReference type="Gene3D" id="3.20.20.120">
    <property type="entry name" value="Enolase-like C-terminal domain"/>
    <property type="match status" value="1"/>
</dbReference>
<dbReference type="SFLD" id="SFLDS00001">
    <property type="entry name" value="Enolase"/>
    <property type="match status" value="1"/>
</dbReference>
<name>A0ABV3CIC4_9ACTN</name>
<dbReference type="RefSeq" id="WP_358475954.1">
    <property type="nucleotide sequence ID" value="NZ_JBEZAE010000027.1"/>
</dbReference>
<evidence type="ECO:0000259" key="4">
    <source>
        <dbReference type="SMART" id="SM00922"/>
    </source>
</evidence>
<dbReference type="EMBL" id="JBEZAE010000027">
    <property type="protein sequence ID" value="MEU7074529.1"/>
    <property type="molecule type" value="Genomic_DNA"/>
</dbReference>
<comment type="catalytic activity">
    <reaction evidence="1">
        <text>D-glucarate = 5-dehydro-4-deoxy-D-glucarate + H2O</text>
        <dbReference type="Rhea" id="RHEA:14573"/>
        <dbReference type="ChEBI" id="CHEBI:15377"/>
        <dbReference type="ChEBI" id="CHEBI:30612"/>
        <dbReference type="ChEBI" id="CHEBI:42819"/>
        <dbReference type="EC" id="4.2.1.40"/>
    </reaction>
</comment>
<accession>A0ABV3CIC4</accession>